<organism evidence="1">
    <name type="scientific">Oppiella nova</name>
    <dbReference type="NCBI Taxonomy" id="334625"/>
    <lineage>
        <taxon>Eukaryota</taxon>
        <taxon>Metazoa</taxon>
        <taxon>Ecdysozoa</taxon>
        <taxon>Arthropoda</taxon>
        <taxon>Chelicerata</taxon>
        <taxon>Arachnida</taxon>
        <taxon>Acari</taxon>
        <taxon>Acariformes</taxon>
        <taxon>Sarcoptiformes</taxon>
        <taxon>Oribatida</taxon>
        <taxon>Brachypylina</taxon>
        <taxon>Oppioidea</taxon>
        <taxon>Oppiidae</taxon>
        <taxon>Oppiella</taxon>
    </lineage>
</organism>
<keyword evidence="2" id="KW-1185">Reference proteome</keyword>
<dbReference type="EMBL" id="CAJPVJ010028691">
    <property type="protein sequence ID" value="CAG2179779.1"/>
    <property type="molecule type" value="Genomic_DNA"/>
</dbReference>
<reference evidence="1" key="1">
    <citation type="submission" date="2020-11" db="EMBL/GenBank/DDBJ databases">
        <authorList>
            <person name="Tran Van P."/>
        </authorList>
    </citation>
    <scope>NUCLEOTIDE SEQUENCE</scope>
</reference>
<sequence length="46" mass="5648">MINTLIFYLPILGLNGRPYDVWHTWRSGNTRQPINWRIWSVMWSTR</sequence>
<feature type="non-terminal residue" evidence="1">
    <location>
        <position position="46"/>
    </location>
</feature>
<evidence type="ECO:0000313" key="1">
    <source>
        <dbReference type="EMBL" id="CAD7662643.1"/>
    </source>
</evidence>
<protein>
    <submittedName>
        <fullName evidence="1">Uncharacterized protein</fullName>
    </submittedName>
</protein>
<dbReference type="AlphaFoldDB" id="A0A7R9MLV8"/>
<gene>
    <name evidence="1" type="ORF">ONB1V03_LOCUS19203</name>
</gene>
<name>A0A7R9MLV8_9ACAR</name>
<accession>A0A7R9MLV8</accession>
<proteinExistence type="predicted"/>
<dbReference type="Proteomes" id="UP000728032">
    <property type="component" value="Unassembled WGS sequence"/>
</dbReference>
<evidence type="ECO:0000313" key="2">
    <source>
        <dbReference type="Proteomes" id="UP000728032"/>
    </source>
</evidence>
<dbReference type="EMBL" id="OC943516">
    <property type="protein sequence ID" value="CAD7662643.1"/>
    <property type="molecule type" value="Genomic_DNA"/>
</dbReference>